<dbReference type="InterPro" id="IPR036291">
    <property type="entry name" value="NAD(P)-bd_dom_sf"/>
</dbReference>
<evidence type="ECO:0000313" key="4">
    <source>
        <dbReference type="Proteomes" id="UP000198282"/>
    </source>
</evidence>
<dbReference type="SUPFAM" id="SSF51735">
    <property type="entry name" value="NAD(P)-binding Rossmann-fold domains"/>
    <property type="match status" value="1"/>
</dbReference>
<organism evidence="3 4">
    <name type="scientific">Streptosporangium subroseum</name>
    <dbReference type="NCBI Taxonomy" id="106412"/>
    <lineage>
        <taxon>Bacteria</taxon>
        <taxon>Bacillati</taxon>
        <taxon>Actinomycetota</taxon>
        <taxon>Actinomycetes</taxon>
        <taxon>Streptosporangiales</taxon>
        <taxon>Streptosporangiaceae</taxon>
        <taxon>Streptosporangium</taxon>
    </lineage>
</organism>
<keyword evidence="4" id="KW-1185">Reference proteome</keyword>
<dbReference type="InterPro" id="IPR029058">
    <property type="entry name" value="AB_hydrolase_fold"/>
</dbReference>
<dbReference type="EMBL" id="FZOD01000011">
    <property type="protein sequence ID" value="SNS55530.1"/>
    <property type="molecule type" value="Genomic_DNA"/>
</dbReference>
<dbReference type="Pfam" id="PF07993">
    <property type="entry name" value="NAD_binding_4"/>
    <property type="match status" value="1"/>
</dbReference>
<protein>
    <submittedName>
        <fullName evidence="3">Nucleoside-diphosphate-sugar epimerase</fullName>
    </submittedName>
</protein>
<evidence type="ECO:0000313" key="3">
    <source>
        <dbReference type="EMBL" id="SNS55530.1"/>
    </source>
</evidence>
<dbReference type="InterPro" id="IPR050266">
    <property type="entry name" value="AB_hydrolase_sf"/>
</dbReference>
<sequence>MTIGPLGSADPIDSIVFGAAGFIGRSLVAELLRQRRRVAAAVRGPGDRLTSWLAAREVDTSGLTVVTTDITVPGLGLEGQEELEGLEDLEQVRDVYNTAARFAFGLSVEEARSANVTGALNVVDWAAARPGLRRLVHISGYRVSGGPVDYRGEGAYEASKKEADGAVRVRARELGVPLTIANPCTVIGPGQFVGLASMVEDLWCGRLPALPGGPDIFLPVVDGDYFARFMAALPVHEETAGKAYWVLDDETPNLPELVGLIAGHLGVPAPRLSIPLRVVRRLPRALTGTDPETLSFISTDRYDTAPALEFAERAGLRMPPVGEALRRWADDLVGARFGRGLPPRGPYGFRGVAGSRTWVTGERESPEYVLLHGLPVDADSWEGVRDLLGAPVLAADLPGLGRSAPARSLDDWTADLMVPVRTRPVLVGHSLGCGPALRYAAARPERVAAVVLVAPAFLQAPSGRLSRSGVAVPMLRGMSRERLGSSLGLPADAITDLRRPGAARRVIGAMRTAHAAREELRGLLDRIEVPVTIVAGSEDPIAGDRPFTEIEGAGHHPQLTHPEELARVLRAVGERAHPEPSRSARG</sequence>
<evidence type="ECO:0000259" key="1">
    <source>
        <dbReference type="Pfam" id="PF07993"/>
    </source>
</evidence>
<dbReference type="Pfam" id="PF12697">
    <property type="entry name" value="Abhydrolase_6"/>
    <property type="match status" value="1"/>
</dbReference>
<accession>A0A239FES7</accession>
<dbReference type="GO" id="GO:0016020">
    <property type="term" value="C:membrane"/>
    <property type="evidence" value="ECO:0007669"/>
    <property type="project" value="TreeGrafter"/>
</dbReference>
<proteinExistence type="predicted"/>
<dbReference type="AlphaFoldDB" id="A0A239FES7"/>
<evidence type="ECO:0000259" key="2">
    <source>
        <dbReference type="Pfam" id="PF12697"/>
    </source>
</evidence>
<dbReference type="RefSeq" id="WP_245878312.1">
    <property type="nucleotide sequence ID" value="NZ_FZOD01000011.1"/>
</dbReference>
<feature type="domain" description="Thioester reductase (TE)" evidence="1">
    <location>
        <begin position="18"/>
        <end position="140"/>
    </location>
</feature>
<dbReference type="PANTHER" id="PTHR43798">
    <property type="entry name" value="MONOACYLGLYCEROL LIPASE"/>
    <property type="match status" value="1"/>
</dbReference>
<dbReference type="Gene3D" id="3.40.50.1820">
    <property type="entry name" value="alpha/beta hydrolase"/>
    <property type="match status" value="1"/>
</dbReference>
<dbReference type="PANTHER" id="PTHR43798:SF33">
    <property type="entry name" value="HYDROLASE, PUTATIVE (AFU_ORTHOLOGUE AFUA_2G14860)-RELATED"/>
    <property type="match status" value="1"/>
</dbReference>
<dbReference type="Proteomes" id="UP000198282">
    <property type="component" value="Unassembled WGS sequence"/>
</dbReference>
<feature type="domain" description="AB hydrolase-1" evidence="2">
    <location>
        <begin position="369"/>
        <end position="567"/>
    </location>
</feature>
<reference evidence="3 4" key="1">
    <citation type="submission" date="2017-06" db="EMBL/GenBank/DDBJ databases">
        <authorList>
            <person name="Kim H.J."/>
            <person name="Triplett B.A."/>
        </authorList>
    </citation>
    <scope>NUCLEOTIDE SEQUENCE [LARGE SCALE GENOMIC DNA]</scope>
    <source>
        <strain evidence="3 4">CGMCC 4.2132</strain>
    </source>
</reference>
<dbReference type="Gene3D" id="3.40.50.720">
    <property type="entry name" value="NAD(P)-binding Rossmann-like Domain"/>
    <property type="match status" value="1"/>
</dbReference>
<dbReference type="InterPro" id="IPR000073">
    <property type="entry name" value="AB_hydrolase_1"/>
</dbReference>
<name>A0A239FES7_9ACTN</name>
<dbReference type="GO" id="GO:0003824">
    <property type="term" value="F:catalytic activity"/>
    <property type="evidence" value="ECO:0007669"/>
    <property type="project" value="UniProtKB-ARBA"/>
</dbReference>
<gene>
    <name evidence="3" type="ORF">SAMN05216276_1011132</name>
</gene>
<dbReference type="SUPFAM" id="SSF53474">
    <property type="entry name" value="alpha/beta-Hydrolases"/>
    <property type="match status" value="1"/>
</dbReference>
<dbReference type="InterPro" id="IPR013120">
    <property type="entry name" value="FAR_NAD-bd"/>
</dbReference>